<protein>
    <submittedName>
        <fullName evidence="15">Type II secretion system protein GspD</fullName>
    </submittedName>
</protein>
<feature type="domain" description="NolW-like" evidence="13">
    <location>
        <begin position="131"/>
        <end position="189"/>
    </location>
</feature>
<dbReference type="InterPro" id="IPR005644">
    <property type="entry name" value="NolW-like"/>
</dbReference>
<proteinExistence type="inferred from homology"/>
<keyword evidence="9" id="KW-0998">Cell outer membrane</keyword>
<comment type="subcellular location">
    <subcellularLocation>
        <location evidence="1 10">Cell outer membrane</location>
    </subcellularLocation>
</comment>
<evidence type="ECO:0000256" key="7">
    <source>
        <dbReference type="ARBA" id="ARBA00022927"/>
    </source>
</evidence>
<evidence type="ECO:0000256" key="9">
    <source>
        <dbReference type="ARBA" id="ARBA00023237"/>
    </source>
</evidence>
<sequence length="681" mass="73450">MYVLLQRLLRPLGAALIISLAGVSALPATAQEFTVNLKETDIQELIKFVAEATGTTIVVDPAVKGKVKVVSSKPVSRDELYDLFLSILEVHGYTAVRSGGVVRVIQSKDARSAPVSVRDIQAGQGNDEYVTQVMKLENISAAKLIPVLRPLVPQQAHMAAYAPSNAIIISDIASNIDRISDIIKRMDRSAVQETDLIKLKYAVAEDVVRMLNQLNESEAQASGGTEPEVLLVADKRTNSVLISADELERARIRKLISHLDTPLEQSGNVKVIYLEYAKADEIAEVLTRVMQNISQLDPDEKQPRRTSSNTSTIEADIGTNSLIITADADEMAAIESVIRRLDIRRAQVLVEAIIVEMNVTDSQDLGLQWLFANDSGTFGSNVTAGDGTLSNIGGAVLPPSDGDDGAGITTGDFDVGGLAGALAGTDGVTLGWGTIGDDLSMTVILNALKEKSNANILSTPSLLTLDNQEAFITVGQNVPFVTGNYTNTGSGDGVSNPFQTIERENVGITLTVTPHINEGDSVVLDIAQEVSSLTNAGADLSASDIITNERKLQTKVLAANNRVVVLGGLIKDDVQDGQQKVPLLGDIPVLGRLFRSDAVQVVKTNLLIFIRPTIIRDDKDLDGASAEKYRYIRAQQQRRREQGLMFLDDGNIPVLPEWEEQIRQLEEIRDESAATSEEGAE</sequence>
<keyword evidence="4" id="KW-1134">Transmembrane beta strand</keyword>
<reference evidence="15 16" key="1">
    <citation type="submission" date="2019-08" db="EMBL/GenBank/DDBJ databases">
        <title>Parahaliea maris sp. nov., isolated from the surface seawater.</title>
        <authorList>
            <person name="Liu Y."/>
        </authorList>
    </citation>
    <scope>NUCLEOTIDE SEQUENCE [LARGE SCALE GENOMIC DNA]</scope>
    <source>
        <strain evidence="15 16">HSLHS9</strain>
    </source>
</reference>
<keyword evidence="8" id="KW-0472">Membrane</keyword>
<evidence type="ECO:0000256" key="1">
    <source>
        <dbReference type="ARBA" id="ARBA00004442"/>
    </source>
</evidence>
<evidence type="ECO:0000256" key="10">
    <source>
        <dbReference type="RuleBase" id="RU004004"/>
    </source>
</evidence>
<dbReference type="GO" id="GO:0009279">
    <property type="term" value="C:cell outer membrane"/>
    <property type="evidence" value="ECO:0007669"/>
    <property type="project" value="UniProtKB-SubCell"/>
</dbReference>
<dbReference type="NCBIfam" id="TIGR02517">
    <property type="entry name" value="type_II_gspD"/>
    <property type="match status" value="1"/>
</dbReference>
<evidence type="ECO:0000259" key="13">
    <source>
        <dbReference type="Pfam" id="PF03958"/>
    </source>
</evidence>
<evidence type="ECO:0000256" key="2">
    <source>
        <dbReference type="ARBA" id="ARBA00006980"/>
    </source>
</evidence>
<dbReference type="PANTHER" id="PTHR30332">
    <property type="entry name" value="PROBABLE GENERAL SECRETION PATHWAY PROTEIN D"/>
    <property type="match status" value="1"/>
</dbReference>
<keyword evidence="7" id="KW-0653">Protein transport</keyword>
<dbReference type="InterPro" id="IPR050810">
    <property type="entry name" value="Bact_Secretion_Sys_Channel"/>
</dbReference>
<dbReference type="Pfam" id="PF21305">
    <property type="entry name" value="type_II_gspD_N0"/>
    <property type="match status" value="1"/>
</dbReference>
<dbReference type="AlphaFoldDB" id="A0A5C9ABQ5"/>
<dbReference type="InterPro" id="IPR038591">
    <property type="entry name" value="NolW-like_sf"/>
</dbReference>
<dbReference type="Proteomes" id="UP000321039">
    <property type="component" value="Unassembled WGS sequence"/>
</dbReference>
<evidence type="ECO:0000313" key="16">
    <source>
        <dbReference type="Proteomes" id="UP000321039"/>
    </source>
</evidence>
<evidence type="ECO:0000259" key="14">
    <source>
        <dbReference type="Pfam" id="PF21305"/>
    </source>
</evidence>
<dbReference type="Pfam" id="PF00263">
    <property type="entry name" value="Secretin"/>
    <property type="match status" value="1"/>
</dbReference>
<evidence type="ECO:0000256" key="6">
    <source>
        <dbReference type="ARBA" id="ARBA00022729"/>
    </source>
</evidence>
<name>A0A5C9ABQ5_9GAMM</name>
<dbReference type="InterPro" id="IPR001775">
    <property type="entry name" value="GspD/PilQ"/>
</dbReference>
<comment type="similarity">
    <text evidence="2">Belongs to the bacterial secretin family. GSP D subfamily.</text>
</comment>
<dbReference type="Gene3D" id="3.30.1370.120">
    <property type="match status" value="3"/>
</dbReference>
<dbReference type="PRINTS" id="PR00811">
    <property type="entry name" value="BCTERIALGSPD"/>
</dbReference>
<feature type="domain" description="Type II/III secretion system secretin-like" evidence="12">
    <location>
        <begin position="447"/>
        <end position="616"/>
    </location>
</feature>
<keyword evidence="16" id="KW-1185">Reference proteome</keyword>
<comment type="caution">
    <text evidence="15">The sequence shown here is derived from an EMBL/GenBank/DDBJ whole genome shotgun (WGS) entry which is preliminary data.</text>
</comment>
<feature type="domain" description="NolW-like" evidence="13">
    <location>
        <begin position="269"/>
        <end position="347"/>
    </location>
</feature>
<evidence type="ECO:0000256" key="5">
    <source>
        <dbReference type="ARBA" id="ARBA00022692"/>
    </source>
</evidence>
<dbReference type="GO" id="GO:0015627">
    <property type="term" value="C:type II protein secretion system complex"/>
    <property type="evidence" value="ECO:0007669"/>
    <property type="project" value="InterPro"/>
</dbReference>
<evidence type="ECO:0000259" key="12">
    <source>
        <dbReference type="Pfam" id="PF00263"/>
    </source>
</evidence>
<dbReference type="InterPro" id="IPR013356">
    <property type="entry name" value="T2SS_GspD"/>
</dbReference>
<feature type="domain" description="GspD-like N0" evidence="14">
    <location>
        <begin position="35"/>
        <end position="104"/>
    </location>
</feature>
<evidence type="ECO:0000256" key="11">
    <source>
        <dbReference type="SAM" id="SignalP"/>
    </source>
</evidence>
<accession>A0A5C9ABQ5</accession>
<dbReference type="InterPro" id="IPR049371">
    <property type="entry name" value="GspD-like_N0"/>
</dbReference>
<keyword evidence="3 10" id="KW-0813">Transport</keyword>
<evidence type="ECO:0000313" key="15">
    <source>
        <dbReference type="EMBL" id="TXS96771.1"/>
    </source>
</evidence>
<gene>
    <name evidence="15" type="primary">gspD</name>
    <name evidence="15" type="ORF">FV139_01960</name>
</gene>
<keyword evidence="6 11" id="KW-0732">Signal</keyword>
<dbReference type="GO" id="GO:0015628">
    <property type="term" value="P:protein secretion by the type II secretion system"/>
    <property type="evidence" value="ECO:0007669"/>
    <property type="project" value="InterPro"/>
</dbReference>
<organism evidence="15 16">
    <name type="scientific">Parahaliea maris</name>
    <dbReference type="NCBI Taxonomy" id="2716870"/>
    <lineage>
        <taxon>Bacteria</taxon>
        <taxon>Pseudomonadati</taxon>
        <taxon>Pseudomonadota</taxon>
        <taxon>Gammaproteobacteria</taxon>
        <taxon>Cellvibrionales</taxon>
        <taxon>Halieaceae</taxon>
        <taxon>Parahaliea</taxon>
    </lineage>
</organism>
<feature type="chain" id="PRO_5023019701" evidence="11">
    <location>
        <begin position="31"/>
        <end position="681"/>
    </location>
</feature>
<dbReference type="PANTHER" id="PTHR30332:SF24">
    <property type="entry name" value="SECRETIN GSPD-RELATED"/>
    <property type="match status" value="1"/>
</dbReference>
<dbReference type="Pfam" id="PF03958">
    <property type="entry name" value="Secretin_N"/>
    <property type="match status" value="3"/>
</dbReference>
<feature type="signal peptide" evidence="11">
    <location>
        <begin position="1"/>
        <end position="30"/>
    </location>
</feature>
<evidence type="ECO:0000256" key="4">
    <source>
        <dbReference type="ARBA" id="ARBA00022452"/>
    </source>
</evidence>
<evidence type="ECO:0000256" key="8">
    <source>
        <dbReference type="ARBA" id="ARBA00023136"/>
    </source>
</evidence>
<evidence type="ECO:0000256" key="3">
    <source>
        <dbReference type="ARBA" id="ARBA00022448"/>
    </source>
</evidence>
<feature type="domain" description="NolW-like" evidence="13">
    <location>
        <begin position="195"/>
        <end position="265"/>
    </location>
</feature>
<keyword evidence="5" id="KW-0812">Transmembrane</keyword>
<dbReference type="InterPro" id="IPR004846">
    <property type="entry name" value="T2SS/T3SS_dom"/>
</dbReference>
<dbReference type="EMBL" id="VRZA01000001">
    <property type="protein sequence ID" value="TXS96771.1"/>
    <property type="molecule type" value="Genomic_DNA"/>
</dbReference>